<protein>
    <submittedName>
        <fullName evidence="1">Uncharacterized protein</fullName>
    </submittedName>
</protein>
<dbReference type="AlphaFoldDB" id="A0A8S9ZXP3"/>
<dbReference type="EMBL" id="JABEBT010000018">
    <property type="protein sequence ID" value="KAF7637712.1"/>
    <property type="molecule type" value="Genomic_DNA"/>
</dbReference>
<dbReference type="OrthoDB" id="28868at2759"/>
<proteinExistence type="predicted"/>
<accession>A0A8S9ZXP3</accession>
<sequence>MVEFLPTLIFLSILFSVPLQFYLSPKSTSDAQFYLHK</sequence>
<gene>
    <name evidence="1" type="ORF">Mgra_00002971</name>
</gene>
<reference evidence="1" key="1">
    <citation type="journal article" date="2020" name="Ecol. Evol.">
        <title>Genome structure and content of the rice root-knot nematode (Meloidogyne graminicola).</title>
        <authorList>
            <person name="Phan N.T."/>
            <person name="Danchin E.G.J."/>
            <person name="Klopp C."/>
            <person name="Perfus-Barbeoch L."/>
            <person name="Kozlowski D.K."/>
            <person name="Koutsovoulos G.D."/>
            <person name="Lopez-Roques C."/>
            <person name="Bouchez O."/>
            <person name="Zahm M."/>
            <person name="Besnard G."/>
            <person name="Bellafiore S."/>
        </authorList>
    </citation>
    <scope>NUCLEOTIDE SEQUENCE</scope>
    <source>
        <strain evidence="1">VN-18</strain>
    </source>
</reference>
<keyword evidence="2" id="KW-1185">Reference proteome</keyword>
<evidence type="ECO:0000313" key="2">
    <source>
        <dbReference type="Proteomes" id="UP000605970"/>
    </source>
</evidence>
<comment type="caution">
    <text evidence="1">The sequence shown here is derived from an EMBL/GenBank/DDBJ whole genome shotgun (WGS) entry which is preliminary data.</text>
</comment>
<evidence type="ECO:0000313" key="1">
    <source>
        <dbReference type="EMBL" id="KAF7637712.1"/>
    </source>
</evidence>
<name>A0A8S9ZXP3_9BILA</name>
<dbReference type="Proteomes" id="UP000605970">
    <property type="component" value="Unassembled WGS sequence"/>
</dbReference>
<organism evidence="1 2">
    <name type="scientific">Meloidogyne graminicola</name>
    <dbReference type="NCBI Taxonomy" id="189291"/>
    <lineage>
        <taxon>Eukaryota</taxon>
        <taxon>Metazoa</taxon>
        <taxon>Ecdysozoa</taxon>
        <taxon>Nematoda</taxon>
        <taxon>Chromadorea</taxon>
        <taxon>Rhabditida</taxon>
        <taxon>Tylenchina</taxon>
        <taxon>Tylenchomorpha</taxon>
        <taxon>Tylenchoidea</taxon>
        <taxon>Meloidogynidae</taxon>
        <taxon>Meloidogyninae</taxon>
        <taxon>Meloidogyne</taxon>
    </lineage>
</organism>